<dbReference type="AlphaFoldDB" id="A0AA39WX18"/>
<keyword evidence="3" id="KW-1185">Reference proteome</keyword>
<gene>
    <name evidence="2" type="ORF">B0T14DRAFT_164316</name>
</gene>
<feature type="signal peptide" evidence="1">
    <location>
        <begin position="1"/>
        <end position="19"/>
    </location>
</feature>
<evidence type="ECO:0000313" key="2">
    <source>
        <dbReference type="EMBL" id="KAK0623111.1"/>
    </source>
</evidence>
<reference evidence="2" key="1">
    <citation type="submission" date="2023-06" db="EMBL/GenBank/DDBJ databases">
        <title>Genome-scale phylogeny and comparative genomics of the fungal order Sordariales.</title>
        <authorList>
            <consortium name="Lawrence Berkeley National Laboratory"/>
            <person name="Hensen N."/>
            <person name="Bonometti L."/>
            <person name="Westerberg I."/>
            <person name="Brannstrom I.O."/>
            <person name="Guillou S."/>
            <person name="Cros-Aarteil S."/>
            <person name="Calhoun S."/>
            <person name="Haridas S."/>
            <person name="Kuo A."/>
            <person name="Mondo S."/>
            <person name="Pangilinan J."/>
            <person name="Riley R."/>
            <person name="Labutti K."/>
            <person name="Andreopoulos B."/>
            <person name="Lipzen A."/>
            <person name="Chen C."/>
            <person name="Yanf M."/>
            <person name="Daum C."/>
            <person name="Ng V."/>
            <person name="Clum A."/>
            <person name="Steindorff A."/>
            <person name="Ohm R."/>
            <person name="Martin F."/>
            <person name="Silar P."/>
            <person name="Natvig D."/>
            <person name="Lalanne C."/>
            <person name="Gautier V."/>
            <person name="Ament-Velasquez S.L."/>
            <person name="Kruys A."/>
            <person name="Hutchinson M.I."/>
            <person name="Powell A.J."/>
            <person name="Barry K."/>
            <person name="Miller A.N."/>
            <person name="Grigoriev I.V."/>
            <person name="Debuchy R."/>
            <person name="Gladieux P."/>
            <person name="Thoren M.H."/>
            <person name="Johannesson H."/>
        </authorList>
    </citation>
    <scope>NUCLEOTIDE SEQUENCE</scope>
    <source>
        <strain evidence="2">CBS 606.72</strain>
    </source>
</reference>
<name>A0AA39WX18_9PEZI</name>
<dbReference type="EMBL" id="JAULSU010000003">
    <property type="protein sequence ID" value="KAK0623111.1"/>
    <property type="molecule type" value="Genomic_DNA"/>
</dbReference>
<protein>
    <submittedName>
        <fullName evidence="2">Uncharacterized protein</fullName>
    </submittedName>
</protein>
<comment type="caution">
    <text evidence="2">The sequence shown here is derived from an EMBL/GenBank/DDBJ whole genome shotgun (WGS) entry which is preliminary data.</text>
</comment>
<organism evidence="2 3">
    <name type="scientific">Immersiella caudata</name>
    <dbReference type="NCBI Taxonomy" id="314043"/>
    <lineage>
        <taxon>Eukaryota</taxon>
        <taxon>Fungi</taxon>
        <taxon>Dikarya</taxon>
        <taxon>Ascomycota</taxon>
        <taxon>Pezizomycotina</taxon>
        <taxon>Sordariomycetes</taxon>
        <taxon>Sordariomycetidae</taxon>
        <taxon>Sordariales</taxon>
        <taxon>Lasiosphaeriaceae</taxon>
        <taxon>Immersiella</taxon>
    </lineage>
</organism>
<dbReference type="Proteomes" id="UP001175000">
    <property type="component" value="Unassembled WGS sequence"/>
</dbReference>
<evidence type="ECO:0000313" key="3">
    <source>
        <dbReference type="Proteomes" id="UP001175000"/>
    </source>
</evidence>
<feature type="chain" id="PRO_5041466317" evidence="1">
    <location>
        <begin position="20"/>
        <end position="218"/>
    </location>
</feature>
<keyword evidence="1" id="KW-0732">Signal</keyword>
<evidence type="ECO:0000256" key="1">
    <source>
        <dbReference type="SAM" id="SignalP"/>
    </source>
</evidence>
<accession>A0AA39WX18</accession>
<sequence length="218" mass="24283">MMSWGSLLLLASTISLSTALPTENPLTATSQRGWDIICRGCTSMDYGTQECQAGTGGRNHAAFLSPSFSLPCTTQVDRSCSRPGIQDCVHGSELPEEVLYWSEHPEDVQHSFTPLGTSHRARLSALPAEDPVAVPKRRVLEFKCYTPGCHDRVFPYQLCHLETEGEQNAKITSPPFLLECETAYERYCTRPDIEDCVQADPMCPSVVKWSQDPENFEH</sequence>
<proteinExistence type="predicted"/>